<name>A0ABN9QNV5_9DINO</name>
<evidence type="ECO:0000313" key="3">
    <source>
        <dbReference type="Proteomes" id="UP001189429"/>
    </source>
</evidence>
<feature type="region of interest" description="Disordered" evidence="1">
    <location>
        <begin position="33"/>
        <end position="104"/>
    </location>
</feature>
<comment type="caution">
    <text evidence="2">The sequence shown here is derived from an EMBL/GenBank/DDBJ whole genome shotgun (WGS) entry which is preliminary data.</text>
</comment>
<proteinExistence type="predicted"/>
<gene>
    <name evidence="2" type="ORF">PCOR1329_LOCUS13383</name>
</gene>
<sequence length="104" mass="10673">MEFCHAGSSCCCFGDGASRPFENRTNVQFWRFGSAPEAPLPGGSRADAGNSRGHQKCDVSAIVGSPAPERGVRSPSPLAKGMILPPPDPSKARAEPGPPVAAVG</sequence>
<organism evidence="2 3">
    <name type="scientific">Prorocentrum cordatum</name>
    <dbReference type="NCBI Taxonomy" id="2364126"/>
    <lineage>
        <taxon>Eukaryota</taxon>
        <taxon>Sar</taxon>
        <taxon>Alveolata</taxon>
        <taxon>Dinophyceae</taxon>
        <taxon>Prorocentrales</taxon>
        <taxon>Prorocentraceae</taxon>
        <taxon>Prorocentrum</taxon>
    </lineage>
</organism>
<dbReference type="EMBL" id="CAUYUJ010003947">
    <property type="protein sequence ID" value="CAK0807535.1"/>
    <property type="molecule type" value="Genomic_DNA"/>
</dbReference>
<dbReference type="Proteomes" id="UP001189429">
    <property type="component" value="Unassembled WGS sequence"/>
</dbReference>
<accession>A0ABN9QNV5</accession>
<protein>
    <submittedName>
        <fullName evidence="2">Uncharacterized protein</fullName>
    </submittedName>
</protein>
<evidence type="ECO:0000313" key="2">
    <source>
        <dbReference type="EMBL" id="CAK0807535.1"/>
    </source>
</evidence>
<evidence type="ECO:0000256" key="1">
    <source>
        <dbReference type="SAM" id="MobiDB-lite"/>
    </source>
</evidence>
<keyword evidence="3" id="KW-1185">Reference proteome</keyword>
<reference evidence="2" key="1">
    <citation type="submission" date="2023-10" db="EMBL/GenBank/DDBJ databases">
        <authorList>
            <person name="Chen Y."/>
            <person name="Shah S."/>
            <person name="Dougan E. K."/>
            <person name="Thang M."/>
            <person name="Chan C."/>
        </authorList>
    </citation>
    <scope>NUCLEOTIDE SEQUENCE [LARGE SCALE GENOMIC DNA]</scope>
</reference>